<feature type="region of interest" description="Disordered" evidence="1">
    <location>
        <begin position="149"/>
        <end position="172"/>
    </location>
</feature>
<protein>
    <submittedName>
        <fullName evidence="2">Alpha/beta hydrolase</fullName>
    </submittedName>
</protein>
<evidence type="ECO:0000313" key="3">
    <source>
        <dbReference type="Proteomes" id="UP001223978"/>
    </source>
</evidence>
<reference evidence="2 3" key="1">
    <citation type="submission" date="2023-05" db="EMBL/GenBank/DDBJ databases">
        <title>Draft genome sequence of Streptomyces sp. B-S-A6 isolated from a cave soil in Thailand.</title>
        <authorList>
            <person name="Chamroensaksri N."/>
            <person name="Muangham S."/>
        </authorList>
    </citation>
    <scope>NUCLEOTIDE SEQUENCE [LARGE SCALE GENOMIC DNA]</scope>
    <source>
        <strain evidence="2 3">B-S-A6</strain>
    </source>
</reference>
<sequence length="187" mass="20273">MNPPTVVIVPGLRDHVPQHWQTLLADRLDDARLLPPLETDRLNRHAHVAVLQRTLAQILGPVVLVAHSAGVITTVHWAAQHHHEVRGALLATPPDLTPPLLEGHPSPDALHAGGWTPVPMKPLPFPASSRPAPTTPWPPTTTPQMCVPHPATPARSKRQALGPVGHLNPASGYGTWERAEEFVRELS</sequence>
<name>A0ABT6SLP6_9ACTN</name>
<dbReference type="InterPro" id="IPR029058">
    <property type="entry name" value="AB_hydrolase_fold"/>
</dbReference>
<organism evidence="2 3">
    <name type="scientific">Streptomyces cavernicola</name>
    <dbReference type="NCBI Taxonomy" id="3043613"/>
    <lineage>
        <taxon>Bacteria</taxon>
        <taxon>Bacillati</taxon>
        <taxon>Actinomycetota</taxon>
        <taxon>Actinomycetes</taxon>
        <taxon>Kitasatosporales</taxon>
        <taxon>Streptomycetaceae</taxon>
        <taxon>Streptomyces</taxon>
    </lineage>
</organism>
<dbReference type="GO" id="GO:0016787">
    <property type="term" value="F:hydrolase activity"/>
    <property type="evidence" value="ECO:0007669"/>
    <property type="project" value="UniProtKB-KW"/>
</dbReference>
<dbReference type="Proteomes" id="UP001223978">
    <property type="component" value="Unassembled WGS sequence"/>
</dbReference>
<dbReference type="Pfam" id="PF06821">
    <property type="entry name" value="Ser_hydrolase"/>
    <property type="match status" value="1"/>
</dbReference>
<dbReference type="SUPFAM" id="SSF53474">
    <property type="entry name" value="alpha/beta-Hydrolases"/>
    <property type="match status" value="1"/>
</dbReference>
<dbReference type="EMBL" id="JASCIQ010000041">
    <property type="protein sequence ID" value="MDI3408146.1"/>
    <property type="molecule type" value="Genomic_DNA"/>
</dbReference>
<proteinExistence type="predicted"/>
<evidence type="ECO:0000313" key="2">
    <source>
        <dbReference type="EMBL" id="MDI3408146.1"/>
    </source>
</evidence>
<evidence type="ECO:0000256" key="1">
    <source>
        <dbReference type="SAM" id="MobiDB-lite"/>
    </source>
</evidence>
<gene>
    <name evidence="2" type="ORF">QIS96_30560</name>
</gene>
<comment type="caution">
    <text evidence="2">The sequence shown here is derived from an EMBL/GenBank/DDBJ whole genome shotgun (WGS) entry which is preliminary data.</text>
</comment>
<dbReference type="Gene3D" id="3.40.50.1820">
    <property type="entry name" value="alpha/beta hydrolase"/>
    <property type="match status" value="1"/>
</dbReference>
<dbReference type="InterPro" id="IPR010662">
    <property type="entry name" value="RBBP9/YdeN"/>
</dbReference>
<accession>A0ABT6SLP6</accession>
<keyword evidence="2" id="KW-0378">Hydrolase</keyword>
<keyword evidence="3" id="KW-1185">Reference proteome</keyword>
<dbReference type="RefSeq" id="WP_282546052.1">
    <property type="nucleotide sequence ID" value="NZ_JASCIQ010000041.1"/>
</dbReference>